<comment type="caution">
    <text evidence="2">The sequence shown here is derived from an EMBL/GenBank/DDBJ whole genome shotgun (WGS) entry which is preliminary data.</text>
</comment>
<reference evidence="2" key="2">
    <citation type="journal article" date="2020" name="Nat. Commun.">
        <title>Large-scale genome sequencing of mycorrhizal fungi provides insights into the early evolution of symbiotic traits.</title>
        <authorList>
            <person name="Miyauchi S."/>
            <person name="Kiss E."/>
            <person name="Kuo A."/>
            <person name="Drula E."/>
            <person name="Kohler A."/>
            <person name="Sanchez-Garcia M."/>
            <person name="Morin E."/>
            <person name="Andreopoulos B."/>
            <person name="Barry K.W."/>
            <person name="Bonito G."/>
            <person name="Buee M."/>
            <person name="Carver A."/>
            <person name="Chen C."/>
            <person name="Cichocki N."/>
            <person name="Clum A."/>
            <person name="Culley D."/>
            <person name="Crous P.W."/>
            <person name="Fauchery L."/>
            <person name="Girlanda M."/>
            <person name="Hayes R.D."/>
            <person name="Keri Z."/>
            <person name="LaButti K."/>
            <person name="Lipzen A."/>
            <person name="Lombard V."/>
            <person name="Magnuson J."/>
            <person name="Maillard F."/>
            <person name="Murat C."/>
            <person name="Nolan M."/>
            <person name="Ohm R.A."/>
            <person name="Pangilinan J."/>
            <person name="Pereira M.F."/>
            <person name="Perotto S."/>
            <person name="Peter M."/>
            <person name="Pfister S."/>
            <person name="Riley R."/>
            <person name="Sitrit Y."/>
            <person name="Stielow J.B."/>
            <person name="Szollosi G."/>
            <person name="Zifcakova L."/>
            <person name="Stursova M."/>
            <person name="Spatafora J.W."/>
            <person name="Tedersoo L."/>
            <person name="Vaario L.M."/>
            <person name="Yamada A."/>
            <person name="Yan M."/>
            <person name="Wang P."/>
            <person name="Xu J."/>
            <person name="Bruns T."/>
            <person name="Baldrian P."/>
            <person name="Vilgalys R."/>
            <person name="Dunand C."/>
            <person name="Henrissat B."/>
            <person name="Grigoriev I.V."/>
            <person name="Hibbett D."/>
            <person name="Nagy L.G."/>
            <person name="Martin F.M."/>
        </authorList>
    </citation>
    <scope>NUCLEOTIDE SEQUENCE</scope>
    <source>
        <strain evidence="2">Prilba</strain>
    </source>
</reference>
<dbReference type="Gene3D" id="3.90.660.20">
    <property type="entry name" value="Protoporphyrinogen oxidase, mitochondrial, domain 2"/>
    <property type="match status" value="1"/>
</dbReference>
<dbReference type="InterPro" id="IPR036188">
    <property type="entry name" value="FAD/NAD-bd_sf"/>
</dbReference>
<feature type="domain" description="Amine oxidase" evidence="1">
    <location>
        <begin position="11"/>
        <end position="437"/>
    </location>
</feature>
<protein>
    <submittedName>
        <fullName evidence="2">Amine oxidase</fullName>
    </submittedName>
</protein>
<dbReference type="Pfam" id="PF01593">
    <property type="entry name" value="Amino_oxidase"/>
    <property type="match status" value="1"/>
</dbReference>
<dbReference type="Proteomes" id="UP000759537">
    <property type="component" value="Unassembled WGS sequence"/>
</dbReference>
<dbReference type="InterPro" id="IPR002937">
    <property type="entry name" value="Amino_oxidase"/>
</dbReference>
<evidence type="ECO:0000313" key="2">
    <source>
        <dbReference type="EMBL" id="KAF8482445.1"/>
    </source>
</evidence>
<name>A0A9P5MZ58_9AGAM</name>
<evidence type="ECO:0000259" key="1">
    <source>
        <dbReference type="Pfam" id="PF01593"/>
    </source>
</evidence>
<dbReference type="OrthoDB" id="5977668at2759"/>
<dbReference type="PANTHER" id="PTHR42923:SF17">
    <property type="entry name" value="AMINE OXIDASE DOMAIN-CONTAINING PROTEIN"/>
    <property type="match status" value="1"/>
</dbReference>
<dbReference type="InterPro" id="IPR050464">
    <property type="entry name" value="Zeta_carotene_desat/Oxidored"/>
</dbReference>
<gene>
    <name evidence="2" type="ORF">DFH94DRAFT_727075</name>
</gene>
<reference evidence="2" key="1">
    <citation type="submission" date="2019-10" db="EMBL/GenBank/DDBJ databases">
        <authorList>
            <consortium name="DOE Joint Genome Institute"/>
            <person name="Kuo A."/>
            <person name="Miyauchi S."/>
            <person name="Kiss E."/>
            <person name="Drula E."/>
            <person name="Kohler A."/>
            <person name="Sanchez-Garcia M."/>
            <person name="Andreopoulos B."/>
            <person name="Barry K.W."/>
            <person name="Bonito G."/>
            <person name="Buee M."/>
            <person name="Carver A."/>
            <person name="Chen C."/>
            <person name="Cichocki N."/>
            <person name="Clum A."/>
            <person name="Culley D."/>
            <person name="Crous P.W."/>
            <person name="Fauchery L."/>
            <person name="Girlanda M."/>
            <person name="Hayes R."/>
            <person name="Keri Z."/>
            <person name="LaButti K."/>
            <person name="Lipzen A."/>
            <person name="Lombard V."/>
            <person name="Magnuson J."/>
            <person name="Maillard F."/>
            <person name="Morin E."/>
            <person name="Murat C."/>
            <person name="Nolan M."/>
            <person name="Ohm R."/>
            <person name="Pangilinan J."/>
            <person name="Pereira M."/>
            <person name="Perotto S."/>
            <person name="Peter M."/>
            <person name="Riley R."/>
            <person name="Sitrit Y."/>
            <person name="Stielow B."/>
            <person name="Szollosi G."/>
            <person name="Zifcakova L."/>
            <person name="Stursova M."/>
            <person name="Spatafora J.W."/>
            <person name="Tedersoo L."/>
            <person name="Vaario L.-M."/>
            <person name="Yamada A."/>
            <person name="Yan M."/>
            <person name="Wang P."/>
            <person name="Xu J."/>
            <person name="Bruns T."/>
            <person name="Baldrian P."/>
            <person name="Vilgalys R."/>
            <person name="Henrissat B."/>
            <person name="Grigoriev I.V."/>
            <person name="Hibbett D."/>
            <person name="Nagy L.G."/>
            <person name="Martin F.M."/>
        </authorList>
    </citation>
    <scope>NUCLEOTIDE SEQUENCE</scope>
    <source>
        <strain evidence="2">Prilba</strain>
    </source>
</reference>
<accession>A0A9P5MZ58</accession>
<organism evidence="2 3">
    <name type="scientific">Russula ochroleuca</name>
    <dbReference type="NCBI Taxonomy" id="152965"/>
    <lineage>
        <taxon>Eukaryota</taxon>
        <taxon>Fungi</taxon>
        <taxon>Dikarya</taxon>
        <taxon>Basidiomycota</taxon>
        <taxon>Agaricomycotina</taxon>
        <taxon>Agaricomycetes</taxon>
        <taxon>Russulales</taxon>
        <taxon>Russulaceae</taxon>
        <taxon>Russula</taxon>
    </lineage>
</organism>
<proteinExistence type="predicted"/>
<dbReference type="AlphaFoldDB" id="A0A9P5MZ58"/>
<dbReference type="Gene3D" id="3.50.50.60">
    <property type="entry name" value="FAD/NAD(P)-binding domain"/>
    <property type="match status" value="1"/>
</dbReference>
<dbReference type="EMBL" id="WHVB01000005">
    <property type="protein sequence ID" value="KAF8482445.1"/>
    <property type="molecule type" value="Genomic_DNA"/>
</dbReference>
<dbReference type="SUPFAM" id="SSF51905">
    <property type="entry name" value="FAD/NAD(P)-binding domain"/>
    <property type="match status" value="1"/>
</dbReference>
<dbReference type="GO" id="GO:0016491">
    <property type="term" value="F:oxidoreductase activity"/>
    <property type="evidence" value="ECO:0007669"/>
    <property type="project" value="InterPro"/>
</dbReference>
<dbReference type="PANTHER" id="PTHR42923">
    <property type="entry name" value="PROTOPORPHYRINOGEN OXIDASE"/>
    <property type="match status" value="1"/>
</dbReference>
<keyword evidence="3" id="KW-1185">Reference proteome</keyword>
<evidence type="ECO:0000313" key="3">
    <source>
        <dbReference type="Proteomes" id="UP000759537"/>
    </source>
</evidence>
<dbReference type="Gene3D" id="1.10.3110.10">
    <property type="entry name" value="protoporphyrinogen ix oxidase, domain 3"/>
    <property type="match status" value="1"/>
</dbReference>
<sequence length="498" mass="55170">MRVAVVGSGVTGLAATWLLNEYSPHEAHLYEADGRPGGHANTVYVTQPGKEPVAVDTGFIVFNPPTYPNFLRFLALHKHSVEVIKTQMTFSVSRDGGAFEWAGDGLRSVFCQPRRVFDLGMWRMLFDIMRFNACAVRVLAENDDLSIGEYLQREGYSSQFRDDYLIPMTAAVWSTPPDVCAIDFPAKTLIRFMYNHHLLQITGKPSWLTIKGGSKKYVESVLSQLPAAQLHLSTPVHAIWSGEGSTILEMATGKRETFDHIIFACHSDDALRILDAGSGATPAERETLGAFCWSRNEVWLHSDESLMPRSRLAWSCWNYITRTTVDEKGMKKANDPQVSLTDWMNDLQRLSSQKHGDLFATLNPLFPPSPTRVLGHYTYAHPVLSANAVRAQRRLAQLNAQAAEAGSGQHRAFAGAWTRYGFHEDGFVSGLRVAAALPDVAPPFAIADADVERGEPRVGTMARLFDVLEVVRAFAALLVGRVLFVMITATSPVDQKMD</sequence>